<keyword evidence="4" id="KW-1185">Reference proteome</keyword>
<dbReference type="EMBL" id="JAFDVH010000014">
    <property type="protein sequence ID" value="KAG7465194.1"/>
    <property type="molecule type" value="Genomic_DNA"/>
</dbReference>
<reference evidence="3" key="1">
    <citation type="submission" date="2021-01" db="EMBL/GenBank/DDBJ databases">
        <authorList>
            <person name="Zahm M."/>
            <person name="Roques C."/>
            <person name="Cabau C."/>
            <person name="Klopp C."/>
            <person name="Donnadieu C."/>
            <person name="Jouanno E."/>
            <person name="Lampietro C."/>
            <person name="Louis A."/>
            <person name="Herpin A."/>
            <person name="Echchiki A."/>
            <person name="Berthelot C."/>
            <person name="Parey E."/>
            <person name="Roest-Crollius H."/>
            <person name="Braasch I."/>
            <person name="Postlethwait J."/>
            <person name="Bobe J."/>
            <person name="Montfort J."/>
            <person name="Bouchez O."/>
            <person name="Begum T."/>
            <person name="Mejri S."/>
            <person name="Adams A."/>
            <person name="Chen W.-J."/>
            <person name="Guiguen Y."/>
        </authorList>
    </citation>
    <scope>NUCLEOTIDE SEQUENCE</scope>
    <source>
        <strain evidence="3">YG-15Mar2019-1</strain>
        <tissue evidence="3">Brain</tissue>
    </source>
</reference>
<evidence type="ECO:0000256" key="1">
    <source>
        <dbReference type="SAM" id="Coils"/>
    </source>
</evidence>
<dbReference type="Gene3D" id="6.10.250.3110">
    <property type="match status" value="1"/>
</dbReference>
<dbReference type="AlphaFoldDB" id="A0A9D3PRI7"/>
<keyword evidence="2" id="KW-1133">Transmembrane helix</keyword>
<keyword evidence="2" id="KW-0812">Transmembrane</keyword>
<sequence>MHLLLKGDELISRVLSLDIWKYRGTLLIVCALAPIGAFLYQWRRTDKVKEEKGRLEQECEKVKLQLDDVQKENATLQQACKTLTQEFEEVKQDKGKLEQEYCQLRQELGATDHVTQNGWTRMRKSTGN</sequence>
<feature type="transmembrane region" description="Helical" evidence="2">
    <location>
        <begin position="20"/>
        <end position="40"/>
    </location>
</feature>
<keyword evidence="1" id="KW-0175">Coiled coil</keyword>
<evidence type="ECO:0000256" key="2">
    <source>
        <dbReference type="SAM" id="Phobius"/>
    </source>
</evidence>
<feature type="coiled-coil region" evidence="1">
    <location>
        <begin position="45"/>
        <end position="100"/>
    </location>
</feature>
<protein>
    <submittedName>
        <fullName evidence="3">Uncharacterized protein</fullName>
    </submittedName>
</protein>
<evidence type="ECO:0000313" key="4">
    <source>
        <dbReference type="Proteomes" id="UP001046870"/>
    </source>
</evidence>
<proteinExistence type="predicted"/>
<dbReference type="Proteomes" id="UP001046870">
    <property type="component" value="Chromosome 14"/>
</dbReference>
<keyword evidence="2" id="KW-0472">Membrane</keyword>
<name>A0A9D3PRI7_MEGAT</name>
<evidence type="ECO:0000313" key="3">
    <source>
        <dbReference type="EMBL" id="KAG7465194.1"/>
    </source>
</evidence>
<organism evidence="3 4">
    <name type="scientific">Megalops atlanticus</name>
    <name type="common">Tarpon</name>
    <name type="synonym">Clupea gigantea</name>
    <dbReference type="NCBI Taxonomy" id="7932"/>
    <lineage>
        <taxon>Eukaryota</taxon>
        <taxon>Metazoa</taxon>
        <taxon>Chordata</taxon>
        <taxon>Craniata</taxon>
        <taxon>Vertebrata</taxon>
        <taxon>Euteleostomi</taxon>
        <taxon>Actinopterygii</taxon>
        <taxon>Neopterygii</taxon>
        <taxon>Teleostei</taxon>
        <taxon>Elopiformes</taxon>
        <taxon>Megalopidae</taxon>
        <taxon>Megalops</taxon>
    </lineage>
</organism>
<comment type="caution">
    <text evidence="3">The sequence shown here is derived from an EMBL/GenBank/DDBJ whole genome shotgun (WGS) entry which is preliminary data.</text>
</comment>
<gene>
    <name evidence="3" type="ORF">MATL_G00173700</name>
</gene>
<accession>A0A9D3PRI7</accession>